<protein>
    <recommendedName>
        <fullName evidence="3">BTB domain-containing protein</fullName>
    </recommendedName>
</protein>
<feature type="compositionally biased region" description="Low complexity" evidence="1">
    <location>
        <begin position="319"/>
        <end position="337"/>
    </location>
</feature>
<evidence type="ECO:0000313" key="5">
    <source>
        <dbReference type="Proteomes" id="UP001305647"/>
    </source>
</evidence>
<feature type="region of interest" description="Disordered" evidence="1">
    <location>
        <begin position="387"/>
        <end position="414"/>
    </location>
</feature>
<dbReference type="InterPro" id="IPR011333">
    <property type="entry name" value="SKP1/BTB/POZ_sf"/>
</dbReference>
<keyword evidence="2" id="KW-1133">Transmembrane helix</keyword>
<evidence type="ECO:0000259" key="3">
    <source>
        <dbReference type="PROSITE" id="PS50097"/>
    </source>
</evidence>
<gene>
    <name evidence="4" type="ORF">N658DRAFT_521023</name>
</gene>
<dbReference type="Pfam" id="PF00651">
    <property type="entry name" value="BTB"/>
    <property type="match status" value="1"/>
</dbReference>
<dbReference type="InterPro" id="IPR000210">
    <property type="entry name" value="BTB/POZ_dom"/>
</dbReference>
<dbReference type="PROSITE" id="PS50097">
    <property type="entry name" value="BTB"/>
    <property type="match status" value="1"/>
</dbReference>
<keyword evidence="2" id="KW-0472">Membrane</keyword>
<comment type="caution">
    <text evidence="4">The sequence shown here is derived from an EMBL/GenBank/DDBJ whole genome shotgun (WGS) entry which is preliminary data.</text>
</comment>
<evidence type="ECO:0000256" key="1">
    <source>
        <dbReference type="SAM" id="MobiDB-lite"/>
    </source>
</evidence>
<evidence type="ECO:0000313" key="4">
    <source>
        <dbReference type="EMBL" id="KAK4105917.1"/>
    </source>
</evidence>
<evidence type="ECO:0000256" key="2">
    <source>
        <dbReference type="SAM" id="Phobius"/>
    </source>
</evidence>
<dbReference type="EMBL" id="MU863625">
    <property type="protein sequence ID" value="KAK4105917.1"/>
    <property type="molecule type" value="Genomic_DNA"/>
</dbReference>
<reference evidence="4" key="2">
    <citation type="submission" date="2023-05" db="EMBL/GenBank/DDBJ databases">
        <authorList>
            <consortium name="Lawrence Berkeley National Laboratory"/>
            <person name="Steindorff A."/>
            <person name="Hensen N."/>
            <person name="Bonometti L."/>
            <person name="Westerberg I."/>
            <person name="Brannstrom I.O."/>
            <person name="Guillou S."/>
            <person name="Cros-Aarteil S."/>
            <person name="Calhoun S."/>
            <person name="Haridas S."/>
            <person name="Kuo A."/>
            <person name="Mondo S."/>
            <person name="Pangilinan J."/>
            <person name="Riley R."/>
            <person name="Labutti K."/>
            <person name="Andreopoulos B."/>
            <person name="Lipzen A."/>
            <person name="Chen C."/>
            <person name="Yanf M."/>
            <person name="Daum C."/>
            <person name="Ng V."/>
            <person name="Clum A."/>
            <person name="Ohm R."/>
            <person name="Martin F."/>
            <person name="Silar P."/>
            <person name="Natvig D."/>
            <person name="Lalanne C."/>
            <person name="Gautier V."/>
            <person name="Ament-Velasquez S.L."/>
            <person name="Kruys A."/>
            <person name="Hutchinson M.I."/>
            <person name="Powell A.J."/>
            <person name="Barry K."/>
            <person name="Miller A.N."/>
            <person name="Grigoriev I.V."/>
            <person name="Debuchy R."/>
            <person name="Gladieux P."/>
            <person name="Thoren M.H."/>
            <person name="Johannesson H."/>
        </authorList>
    </citation>
    <scope>NUCLEOTIDE SEQUENCE</scope>
    <source>
        <strain evidence="4">CBS 757.83</strain>
    </source>
</reference>
<feature type="compositionally biased region" description="Acidic residues" evidence="1">
    <location>
        <begin position="254"/>
        <end position="285"/>
    </location>
</feature>
<accession>A0AAN6Q939</accession>
<dbReference type="Proteomes" id="UP001305647">
    <property type="component" value="Unassembled WGS sequence"/>
</dbReference>
<dbReference type="AlphaFoldDB" id="A0AAN6Q939"/>
<feature type="transmembrane region" description="Helical" evidence="2">
    <location>
        <begin position="109"/>
        <end position="135"/>
    </location>
</feature>
<organism evidence="4 5">
    <name type="scientific">Parathielavia hyrcaniae</name>
    <dbReference type="NCBI Taxonomy" id="113614"/>
    <lineage>
        <taxon>Eukaryota</taxon>
        <taxon>Fungi</taxon>
        <taxon>Dikarya</taxon>
        <taxon>Ascomycota</taxon>
        <taxon>Pezizomycotina</taxon>
        <taxon>Sordariomycetes</taxon>
        <taxon>Sordariomycetidae</taxon>
        <taxon>Sordariales</taxon>
        <taxon>Chaetomiaceae</taxon>
        <taxon>Parathielavia</taxon>
    </lineage>
</organism>
<keyword evidence="5" id="KW-1185">Reference proteome</keyword>
<dbReference type="SUPFAM" id="SSF54695">
    <property type="entry name" value="POZ domain"/>
    <property type="match status" value="1"/>
</dbReference>
<reference evidence="4" key="1">
    <citation type="journal article" date="2023" name="Mol. Phylogenet. Evol.">
        <title>Genome-scale phylogeny and comparative genomics of the fungal order Sordariales.</title>
        <authorList>
            <person name="Hensen N."/>
            <person name="Bonometti L."/>
            <person name="Westerberg I."/>
            <person name="Brannstrom I.O."/>
            <person name="Guillou S."/>
            <person name="Cros-Aarteil S."/>
            <person name="Calhoun S."/>
            <person name="Haridas S."/>
            <person name="Kuo A."/>
            <person name="Mondo S."/>
            <person name="Pangilinan J."/>
            <person name="Riley R."/>
            <person name="LaButti K."/>
            <person name="Andreopoulos B."/>
            <person name="Lipzen A."/>
            <person name="Chen C."/>
            <person name="Yan M."/>
            <person name="Daum C."/>
            <person name="Ng V."/>
            <person name="Clum A."/>
            <person name="Steindorff A."/>
            <person name="Ohm R.A."/>
            <person name="Martin F."/>
            <person name="Silar P."/>
            <person name="Natvig D.O."/>
            <person name="Lalanne C."/>
            <person name="Gautier V."/>
            <person name="Ament-Velasquez S.L."/>
            <person name="Kruys A."/>
            <person name="Hutchinson M.I."/>
            <person name="Powell A.J."/>
            <person name="Barry K."/>
            <person name="Miller A.N."/>
            <person name="Grigoriev I.V."/>
            <person name="Debuchy R."/>
            <person name="Gladieux P."/>
            <person name="Hiltunen Thoren M."/>
            <person name="Johannesson H."/>
        </authorList>
    </citation>
    <scope>NUCLEOTIDE SEQUENCE</scope>
    <source>
        <strain evidence="4">CBS 757.83</strain>
    </source>
</reference>
<feature type="domain" description="BTB" evidence="3">
    <location>
        <begin position="30"/>
        <end position="90"/>
    </location>
</feature>
<feature type="region of interest" description="Disordered" evidence="1">
    <location>
        <begin position="249"/>
        <end position="292"/>
    </location>
</feature>
<sequence length="470" mass="52808">MNNQHENRIHDLIEAHDRGEISLWEDPHDWDVEVVCESRSFQVHREILCRESQWFEDRLPARPANADHVVMNCDGHCPIQLKQVLYWMYNHTFYGFPILLRSAYHGQPIFAAAFMYICGASVGCLSMTLTALGALGEAAFRLQQFFDQTPPETASALDLSELYYPLTAALEMTYDQPPRTLALLAPLRLAMVLLADTVNDLLSHNPGFAAHAQDKWEGEGSPFKAAITADAERFEDNGMLDGAYEEIERRATEGWDEEEEEEDEEEEKMEMEEMEEDMEDDEMMENDQMRGDDNELGLFAQGIARWSESELSRPGSWHRSTPSSASGSTSGSRSGSADQAEPEDFGIWDDAEPEEDAEPTRWLHRQGAMDNDDVVLFGEVMLAEQRLDVRKENNTGLSSPRRPTGGPSTRIPFDRRENFADHPAVVAPVAPPPPVPAFDDPVNPPADAVAARAVVGISHRFGILSLRQFR</sequence>
<dbReference type="CDD" id="cd18186">
    <property type="entry name" value="BTB_POZ_ZBTB_KLHL-like"/>
    <property type="match status" value="1"/>
</dbReference>
<dbReference type="Gene3D" id="3.30.710.10">
    <property type="entry name" value="Potassium Channel Kv1.1, Chain A"/>
    <property type="match status" value="1"/>
</dbReference>
<proteinExistence type="predicted"/>
<name>A0AAN6Q939_9PEZI</name>
<feature type="region of interest" description="Disordered" evidence="1">
    <location>
        <begin position="309"/>
        <end position="369"/>
    </location>
</feature>
<keyword evidence="2" id="KW-0812">Transmembrane</keyword>
<feature type="compositionally biased region" description="Acidic residues" evidence="1">
    <location>
        <begin position="340"/>
        <end position="357"/>
    </location>
</feature>